<dbReference type="Proteomes" id="UP000318053">
    <property type="component" value="Unassembled WGS sequence"/>
</dbReference>
<evidence type="ECO:0000313" key="3">
    <source>
        <dbReference type="Proteomes" id="UP000318053"/>
    </source>
</evidence>
<proteinExistence type="predicted"/>
<sequence length="254" mass="29193">MVKQCSEQGPPPTDEACPKRDVDARYDPDLDDGVMINSAALWPLLDPQWKDPKKWWKQLALANPKGNKDYDWSHLAMRYWPTRVDEKCQEDPSLGVAHGCFWKYHPARAWAWELRLQDEIAPDFRIEETPYRGDGGDTEHRAAYLRDEPLEAIAAIEKEIHRRRKDTEGKILRELTILEPGLWSVEAEACWDMETRIIKKQEFGFRLIAPDEEAARAALLKGTPQKATGRNKLLQNRGGDSGYLVGWQEAVEEA</sequence>
<dbReference type="EMBL" id="SJPK01000001">
    <property type="protein sequence ID" value="TWT74887.1"/>
    <property type="molecule type" value="Genomic_DNA"/>
</dbReference>
<comment type="caution">
    <text evidence="2">The sequence shown here is derived from an EMBL/GenBank/DDBJ whole genome shotgun (WGS) entry which is preliminary data.</text>
</comment>
<keyword evidence="3" id="KW-1185">Reference proteome</keyword>
<organism evidence="2 3">
    <name type="scientific">Allorhodopirellula solitaria</name>
    <dbReference type="NCBI Taxonomy" id="2527987"/>
    <lineage>
        <taxon>Bacteria</taxon>
        <taxon>Pseudomonadati</taxon>
        <taxon>Planctomycetota</taxon>
        <taxon>Planctomycetia</taxon>
        <taxon>Pirellulales</taxon>
        <taxon>Pirellulaceae</taxon>
        <taxon>Allorhodopirellula</taxon>
    </lineage>
</organism>
<dbReference type="AlphaFoldDB" id="A0A5C5YJ51"/>
<evidence type="ECO:0000313" key="2">
    <source>
        <dbReference type="EMBL" id="TWT74887.1"/>
    </source>
</evidence>
<protein>
    <submittedName>
        <fullName evidence="2">Uncharacterized protein</fullName>
    </submittedName>
</protein>
<accession>A0A5C5YJ51</accession>
<gene>
    <name evidence="2" type="ORF">CA85_01730</name>
</gene>
<name>A0A5C5YJ51_9BACT</name>
<evidence type="ECO:0000256" key="1">
    <source>
        <dbReference type="SAM" id="MobiDB-lite"/>
    </source>
</evidence>
<feature type="region of interest" description="Disordered" evidence="1">
    <location>
        <begin position="1"/>
        <end position="23"/>
    </location>
</feature>
<reference evidence="2 3" key="1">
    <citation type="submission" date="2019-02" db="EMBL/GenBank/DDBJ databases">
        <title>Deep-cultivation of Planctomycetes and their phenomic and genomic characterization uncovers novel biology.</title>
        <authorList>
            <person name="Wiegand S."/>
            <person name="Jogler M."/>
            <person name="Boedeker C."/>
            <person name="Pinto D."/>
            <person name="Vollmers J."/>
            <person name="Rivas-Marin E."/>
            <person name="Kohn T."/>
            <person name="Peeters S.H."/>
            <person name="Heuer A."/>
            <person name="Rast P."/>
            <person name="Oberbeckmann S."/>
            <person name="Bunk B."/>
            <person name="Jeske O."/>
            <person name="Meyerdierks A."/>
            <person name="Storesund J.E."/>
            <person name="Kallscheuer N."/>
            <person name="Luecker S."/>
            <person name="Lage O.M."/>
            <person name="Pohl T."/>
            <person name="Merkel B.J."/>
            <person name="Hornburger P."/>
            <person name="Mueller R.-W."/>
            <person name="Bruemmer F."/>
            <person name="Labrenz M."/>
            <person name="Spormann A.M."/>
            <person name="Op Den Camp H."/>
            <person name="Overmann J."/>
            <person name="Amann R."/>
            <person name="Jetten M.S.M."/>
            <person name="Mascher T."/>
            <person name="Medema M.H."/>
            <person name="Devos D.P."/>
            <person name="Kaster A.-K."/>
            <person name="Ovreas L."/>
            <person name="Rohde M."/>
            <person name="Galperin M.Y."/>
            <person name="Jogler C."/>
        </authorList>
    </citation>
    <scope>NUCLEOTIDE SEQUENCE [LARGE SCALE GENOMIC DNA]</scope>
    <source>
        <strain evidence="2 3">CA85</strain>
    </source>
</reference>